<feature type="compositionally biased region" description="Basic and acidic residues" evidence="1">
    <location>
        <begin position="81"/>
        <end position="95"/>
    </location>
</feature>
<feature type="region of interest" description="Disordered" evidence="1">
    <location>
        <begin position="73"/>
        <end position="95"/>
    </location>
</feature>
<evidence type="ECO:0000313" key="3">
    <source>
        <dbReference type="Proteomes" id="UP001328107"/>
    </source>
</evidence>
<proteinExistence type="predicted"/>
<sequence>EPEVYYMAADGISKMPCTRQDALVWFMKSFFKGKQLFALRTQDGKEGEWRTLDQLIARNGKDMPFLELPAEREDMNEEDKEEIRKQREALKHRGLQMRREMNETFERLHNAQKNSSRVEKEEQKETDDTPSETDDCVVVVPSSSDSAPAPVVYPQLSPPRGVDPFALLRGCVGAKRKMGDDFVDRFRKLNDLYERCDKERLRQQTQDMFPKDSPRMCVFCKVKIINVNAMIMHFCGSKHVFQIRGSVCAYAFDFWWKAVEESDVQPSEGIQRDLEGNIELHIFH</sequence>
<evidence type="ECO:0000313" key="2">
    <source>
        <dbReference type="EMBL" id="GMR37945.1"/>
    </source>
</evidence>
<name>A0AAN4ZHT4_9BILA</name>
<feature type="region of interest" description="Disordered" evidence="1">
    <location>
        <begin position="108"/>
        <end position="134"/>
    </location>
</feature>
<dbReference type="AlphaFoldDB" id="A0AAN4ZHT4"/>
<dbReference type="PANTHER" id="PTHR36936:SF3">
    <property type="entry name" value="PROTEIN CBG26223"/>
    <property type="match status" value="1"/>
</dbReference>
<comment type="caution">
    <text evidence="2">The sequence shown here is derived from an EMBL/GenBank/DDBJ whole genome shotgun (WGS) entry which is preliminary data.</text>
</comment>
<protein>
    <submittedName>
        <fullName evidence="2">Uncharacterized protein</fullName>
    </submittedName>
</protein>
<keyword evidence="3" id="KW-1185">Reference proteome</keyword>
<evidence type="ECO:0000256" key="1">
    <source>
        <dbReference type="SAM" id="MobiDB-lite"/>
    </source>
</evidence>
<feature type="non-terminal residue" evidence="2">
    <location>
        <position position="1"/>
    </location>
</feature>
<reference evidence="3" key="1">
    <citation type="submission" date="2022-10" db="EMBL/GenBank/DDBJ databases">
        <title>Genome assembly of Pristionchus species.</title>
        <authorList>
            <person name="Yoshida K."/>
            <person name="Sommer R.J."/>
        </authorList>
    </citation>
    <scope>NUCLEOTIDE SEQUENCE [LARGE SCALE GENOMIC DNA]</scope>
    <source>
        <strain evidence="3">RS5460</strain>
    </source>
</reference>
<dbReference type="Proteomes" id="UP001328107">
    <property type="component" value="Unassembled WGS sequence"/>
</dbReference>
<dbReference type="PANTHER" id="PTHR36936">
    <property type="entry name" value="PROTEIN CBG25168"/>
    <property type="match status" value="1"/>
</dbReference>
<accession>A0AAN4ZHT4</accession>
<gene>
    <name evidence="2" type="ORF">PMAYCL1PPCAC_08140</name>
</gene>
<feature type="compositionally biased region" description="Basic and acidic residues" evidence="1">
    <location>
        <begin position="116"/>
        <end position="127"/>
    </location>
</feature>
<dbReference type="EMBL" id="BTRK01000002">
    <property type="protein sequence ID" value="GMR37945.1"/>
    <property type="molecule type" value="Genomic_DNA"/>
</dbReference>
<organism evidence="2 3">
    <name type="scientific">Pristionchus mayeri</name>
    <dbReference type="NCBI Taxonomy" id="1317129"/>
    <lineage>
        <taxon>Eukaryota</taxon>
        <taxon>Metazoa</taxon>
        <taxon>Ecdysozoa</taxon>
        <taxon>Nematoda</taxon>
        <taxon>Chromadorea</taxon>
        <taxon>Rhabditida</taxon>
        <taxon>Rhabditina</taxon>
        <taxon>Diplogasteromorpha</taxon>
        <taxon>Diplogasteroidea</taxon>
        <taxon>Neodiplogasteridae</taxon>
        <taxon>Pristionchus</taxon>
    </lineage>
</organism>